<gene>
    <name evidence="1" type="ORF">ABFZ84_02065</name>
</gene>
<organism evidence="1 2">
    <name type="scientific">Hyphococcus lacteus</name>
    <dbReference type="NCBI Taxonomy" id="3143536"/>
    <lineage>
        <taxon>Bacteria</taxon>
        <taxon>Pseudomonadati</taxon>
        <taxon>Pseudomonadota</taxon>
        <taxon>Alphaproteobacteria</taxon>
        <taxon>Parvularculales</taxon>
        <taxon>Parvularculaceae</taxon>
        <taxon>Hyphococcus</taxon>
    </lineage>
</organism>
<protein>
    <submittedName>
        <fullName evidence="1">Addiction module toxin RelE</fullName>
    </submittedName>
</protein>
<accession>A0ABV3Z1H1</accession>
<reference evidence="1 2" key="1">
    <citation type="submission" date="2024-05" db="EMBL/GenBank/DDBJ databases">
        <title>Three bacterial strains, DH-69, EH-24, and ECK-19 isolated from coastal sediments.</title>
        <authorList>
            <person name="Ye Y.-Q."/>
            <person name="Du Z.-J."/>
        </authorList>
    </citation>
    <scope>NUCLEOTIDE SEQUENCE [LARGE SCALE GENOMIC DNA]</scope>
    <source>
        <strain evidence="1 2">ECK-19</strain>
    </source>
</reference>
<comment type="caution">
    <text evidence="1">The sequence shown here is derived from an EMBL/GenBank/DDBJ whole genome shotgun (WGS) entry which is preliminary data.</text>
</comment>
<dbReference type="EMBL" id="JBEHZE010000001">
    <property type="protein sequence ID" value="MEX6632323.1"/>
    <property type="molecule type" value="Genomic_DNA"/>
</dbReference>
<evidence type="ECO:0000313" key="1">
    <source>
        <dbReference type="EMBL" id="MEX6632323.1"/>
    </source>
</evidence>
<name>A0ABV3Z1H1_9PROT</name>
<dbReference type="RefSeq" id="WP_369312249.1">
    <property type="nucleotide sequence ID" value="NZ_JBEHZE010000001.1"/>
</dbReference>
<evidence type="ECO:0000313" key="2">
    <source>
        <dbReference type="Proteomes" id="UP001560685"/>
    </source>
</evidence>
<proteinExistence type="predicted"/>
<keyword evidence="2" id="KW-1185">Reference proteome</keyword>
<dbReference type="Proteomes" id="UP001560685">
    <property type="component" value="Unassembled WGS sequence"/>
</dbReference>
<sequence length="138" mass="15826">MFEVLRPIQFGTSVYPIEVCEFEEVAAALDAELSFDESKELIDYLAFNPEAGEIIPETRGVRKIRWGYGEKGNRRALRLVYYFHDLNMPLYVLAVYKPGESMRLTKNEKTDIAQKVAELVEIHATKNLEKIERVGTIA</sequence>